<reference evidence="7" key="1">
    <citation type="submission" date="2023-06" db="EMBL/GenBank/DDBJ databases">
        <authorList>
            <person name="Kurt Z."/>
        </authorList>
    </citation>
    <scope>NUCLEOTIDE SEQUENCE</scope>
</reference>
<keyword evidence="3" id="KW-0479">Metal-binding</keyword>
<dbReference type="PANTHER" id="PTHR21208:SF1">
    <property type="entry name" value="ADP-DEPENDENT GLUCOKINASE"/>
    <property type="match status" value="1"/>
</dbReference>
<organism evidence="7">
    <name type="scientific">Hexamita inflata</name>
    <dbReference type="NCBI Taxonomy" id="28002"/>
    <lineage>
        <taxon>Eukaryota</taxon>
        <taxon>Metamonada</taxon>
        <taxon>Diplomonadida</taxon>
        <taxon>Hexamitidae</taxon>
        <taxon>Hexamitinae</taxon>
        <taxon>Hexamita</taxon>
    </lineage>
</organism>
<keyword evidence="6" id="KW-0324">Glycolysis</keyword>
<comment type="caution">
    <text evidence="7">The sequence shown here is derived from an EMBL/GenBank/DDBJ whole genome shotgun (WGS) entry which is preliminary data.</text>
</comment>
<evidence type="ECO:0000313" key="7">
    <source>
        <dbReference type="EMBL" id="CAI9929541.1"/>
    </source>
</evidence>
<dbReference type="SUPFAM" id="SSF53613">
    <property type="entry name" value="Ribokinase-like"/>
    <property type="match status" value="1"/>
</dbReference>
<dbReference type="PROSITE" id="PS51255">
    <property type="entry name" value="ADPK"/>
    <property type="match status" value="1"/>
</dbReference>
<name>A0AA86P2R9_9EUKA</name>
<dbReference type="Pfam" id="PF04587">
    <property type="entry name" value="ADP_PFK_GK"/>
    <property type="match status" value="1"/>
</dbReference>
<gene>
    <name evidence="8" type="ORF">HINF_LOCUS12655</name>
    <name evidence="7" type="ORF">HINF_LOCUS17186</name>
</gene>
<dbReference type="Proteomes" id="UP001642409">
    <property type="component" value="Unassembled WGS sequence"/>
</dbReference>
<dbReference type="AlphaFoldDB" id="A0AA86P2R9"/>
<dbReference type="Gene3D" id="3.40.1190.20">
    <property type="match status" value="1"/>
</dbReference>
<reference evidence="8 9" key="2">
    <citation type="submission" date="2024-07" db="EMBL/GenBank/DDBJ databases">
        <authorList>
            <person name="Akdeniz Z."/>
        </authorList>
    </citation>
    <scope>NUCLEOTIDE SEQUENCE [LARGE SCALE GENOMIC DNA]</scope>
</reference>
<protein>
    <submittedName>
        <fullName evidence="7">ADP-dependent glucokinase / ADP-specific phosphofructokinase</fullName>
    </submittedName>
    <submittedName>
        <fullName evidence="8">ADP-dependent_glucokinase / ADP-specific phosphofructokinase</fullName>
    </submittedName>
</protein>
<dbReference type="PANTHER" id="PTHR21208">
    <property type="entry name" value="ADP-DEPENDENT GLUCOKINASE"/>
    <property type="match status" value="1"/>
</dbReference>
<keyword evidence="1" id="KW-0963">Cytoplasm</keyword>
<dbReference type="GO" id="GO:0016301">
    <property type="term" value="F:kinase activity"/>
    <property type="evidence" value="ECO:0007669"/>
    <property type="project" value="UniProtKB-KW"/>
</dbReference>
<evidence type="ECO:0000256" key="2">
    <source>
        <dbReference type="ARBA" id="ARBA00022679"/>
    </source>
</evidence>
<evidence type="ECO:0000256" key="4">
    <source>
        <dbReference type="ARBA" id="ARBA00022777"/>
    </source>
</evidence>
<evidence type="ECO:0000256" key="5">
    <source>
        <dbReference type="ARBA" id="ARBA00022842"/>
    </source>
</evidence>
<dbReference type="EMBL" id="CATOUU010000440">
    <property type="protein sequence ID" value="CAI9929541.1"/>
    <property type="molecule type" value="Genomic_DNA"/>
</dbReference>
<dbReference type="InterPro" id="IPR029056">
    <property type="entry name" value="Ribokinase-like"/>
</dbReference>
<keyword evidence="5" id="KW-0460">Magnesium</keyword>
<dbReference type="Gene3D" id="3.30.1110.20">
    <property type="match status" value="1"/>
</dbReference>
<accession>A0AA86P2R9</accession>
<evidence type="ECO:0000256" key="6">
    <source>
        <dbReference type="ARBA" id="ARBA00023152"/>
    </source>
</evidence>
<evidence type="ECO:0000256" key="1">
    <source>
        <dbReference type="ARBA" id="ARBA00022490"/>
    </source>
</evidence>
<dbReference type="InterPro" id="IPR007666">
    <property type="entry name" value="ADP_PFK/GK"/>
</dbReference>
<dbReference type="GO" id="GO:0006096">
    <property type="term" value="P:glycolytic process"/>
    <property type="evidence" value="ECO:0007669"/>
    <property type="project" value="UniProtKB-KW"/>
</dbReference>
<keyword evidence="9" id="KW-1185">Reference proteome</keyword>
<dbReference type="GO" id="GO:0016773">
    <property type="term" value="F:phosphotransferase activity, alcohol group as acceptor"/>
    <property type="evidence" value="ECO:0007669"/>
    <property type="project" value="InterPro"/>
</dbReference>
<proteinExistence type="predicted"/>
<evidence type="ECO:0000256" key="3">
    <source>
        <dbReference type="ARBA" id="ARBA00022723"/>
    </source>
</evidence>
<dbReference type="EMBL" id="CAXDID020000029">
    <property type="protein sequence ID" value="CAL5992596.1"/>
    <property type="molecule type" value="Genomic_DNA"/>
</dbReference>
<sequence>MSITHCFMGWNTNIDAIIHLNNGEDVQKCYDVLFKADPATAELFLQTIPKGVAHEALVPPSVTKALTDNFESEFVIAGQGGFFLRNVISSFPELVPVLHLPNRAPMLMDMLKKLSEKIQVFSETGLEPIANVNADATMDPPVHAVVEYNAGLSFTTADGRTVQTPRNNRFIFTFDVTNSNLHLDQLFLKNYKKIVDKKWMFLLSGYHLLTENVISAEFEAQHEKLLAEIQQTCGHLHFELAFTNVEKARILILEKLLKSVQSVGLNEIELKMFAEEDKIVVESEVERLKLFTDKIQVPVMLFHTLGKYIALNHSKNEYKFEAGFKKAEQVVLETRRVASSTEFSVVYPEEDKCGNMINYSPKLLKPISSSVGLGDTISSSIVLGMMQ</sequence>
<keyword evidence="2" id="KW-0808">Transferase</keyword>
<evidence type="ECO:0000313" key="8">
    <source>
        <dbReference type="EMBL" id="CAL5992596.1"/>
    </source>
</evidence>
<dbReference type="GO" id="GO:0046872">
    <property type="term" value="F:metal ion binding"/>
    <property type="evidence" value="ECO:0007669"/>
    <property type="project" value="UniProtKB-KW"/>
</dbReference>
<evidence type="ECO:0000313" key="9">
    <source>
        <dbReference type="Proteomes" id="UP001642409"/>
    </source>
</evidence>
<keyword evidence="4" id="KW-0418">Kinase</keyword>